<dbReference type="EMBL" id="QJKF01000001">
    <property type="protein sequence ID" value="PXX70917.1"/>
    <property type="molecule type" value="Genomic_DNA"/>
</dbReference>
<dbReference type="InterPro" id="IPR007995">
    <property type="entry name" value="DUF742"/>
</dbReference>
<reference evidence="1 2" key="1">
    <citation type="submission" date="2018-05" db="EMBL/GenBank/DDBJ databases">
        <title>Genomic Encyclopedia of Type Strains, Phase IV (KMG-IV): sequencing the most valuable type-strain genomes for metagenomic binning, comparative biology and taxonomic classification.</title>
        <authorList>
            <person name="Goeker M."/>
        </authorList>
    </citation>
    <scope>NUCLEOTIDE SEQUENCE [LARGE SCALE GENOMIC DNA]</scope>
    <source>
        <strain evidence="1 2">DSM 44704</strain>
    </source>
</reference>
<gene>
    <name evidence="1" type="ORF">DFR70_101338</name>
</gene>
<dbReference type="PANTHER" id="PTHR36221:SF1">
    <property type="entry name" value="DUF742 DOMAIN-CONTAINING PROTEIN"/>
    <property type="match status" value="1"/>
</dbReference>
<keyword evidence="2" id="KW-1185">Reference proteome</keyword>
<proteinExistence type="predicted"/>
<comment type="caution">
    <text evidence="1">The sequence shown here is derived from an EMBL/GenBank/DDBJ whole genome shotgun (WGS) entry which is preliminary data.</text>
</comment>
<protein>
    <submittedName>
        <fullName evidence="1">Uncharacterized protein DUF742</fullName>
    </submittedName>
</protein>
<evidence type="ECO:0000313" key="1">
    <source>
        <dbReference type="EMBL" id="PXX70917.1"/>
    </source>
</evidence>
<dbReference type="Proteomes" id="UP000247569">
    <property type="component" value="Unassembled WGS sequence"/>
</dbReference>
<dbReference type="PANTHER" id="PTHR36221">
    <property type="entry name" value="DUF742 DOMAIN-CONTAINING PROTEIN"/>
    <property type="match status" value="1"/>
</dbReference>
<dbReference type="Pfam" id="PF05331">
    <property type="entry name" value="DUF742"/>
    <property type="match status" value="1"/>
</dbReference>
<dbReference type="AlphaFoldDB" id="A0A318KAM5"/>
<evidence type="ECO:0000313" key="2">
    <source>
        <dbReference type="Proteomes" id="UP000247569"/>
    </source>
</evidence>
<dbReference type="OrthoDB" id="4244884at2"/>
<sequence>MTHPREPWFDEAAGPLVRPYALTRGRTAGAGPELDMLTSVVADETAGPTRRLEPEYADILRLCRVSQSVAEVSAQLRLPLAVTKILVGDLIGDGQLIFRAPVPTEAGPEDLNILRAVLDGIRKL</sequence>
<organism evidence="1 2">
    <name type="scientific">Nocardia tenerifensis</name>
    <dbReference type="NCBI Taxonomy" id="228006"/>
    <lineage>
        <taxon>Bacteria</taxon>
        <taxon>Bacillati</taxon>
        <taxon>Actinomycetota</taxon>
        <taxon>Actinomycetes</taxon>
        <taxon>Mycobacteriales</taxon>
        <taxon>Nocardiaceae</taxon>
        <taxon>Nocardia</taxon>
    </lineage>
</organism>
<accession>A0A318KAM5</accession>
<dbReference type="RefSeq" id="WP_040735138.1">
    <property type="nucleotide sequence ID" value="NZ_QJKF01000001.1"/>
</dbReference>
<name>A0A318KAM5_9NOCA</name>